<dbReference type="Proteomes" id="UP001283341">
    <property type="component" value="Unassembled WGS sequence"/>
</dbReference>
<keyword evidence="2" id="KW-1185">Reference proteome</keyword>
<name>A0AAE0MG16_9PEZI</name>
<dbReference type="EMBL" id="JAUEDM010000001">
    <property type="protein sequence ID" value="KAK3331216.1"/>
    <property type="molecule type" value="Genomic_DNA"/>
</dbReference>
<dbReference type="AlphaFoldDB" id="A0AAE0MG16"/>
<proteinExistence type="predicted"/>
<reference evidence="1" key="1">
    <citation type="journal article" date="2023" name="Mol. Phylogenet. Evol.">
        <title>Genome-scale phylogeny and comparative genomics of the fungal order Sordariales.</title>
        <authorList>
            <person name="Hensen N."/>
            <person name="Bonometti L."/>
            <person name="Westerberg I."/>
            <person name="Brannstrom I.O."/>
            <person name="Guillou S."/>
            <person name="Cros-Aarteil S."/>
            <person name="Calhoun S."/>
            <person name="Haridas S."/>
            <person name="Kuo A."/>
            <person name="Mondo S."/>
            <person name="Pangilinan J."/>
            <person name="Riley R."/>
            <person name="LaButti K."/>
            <person name="Andreopoulos B."/>
            <person name="Lipzen A."/>
            <person name="Chen C."/>
            <person name="Yan M."/>
            <person name="Daum C."/>
            <person name="Ng V."/>
            <person name="Clum A."/>
            <person name="Steindorff A."/>
            <person name="Ohm R.A."/>
            <person name="Martin F."/>
            <person name="Silar P."/>
            <person name="Natvig D.O."/>
            <person name="Lalanne C."/>
            <person name="Gautier V."/>
            <person name="Ament-Velasquez S.L."/>
            <person name="Kruys A."/>
            <person name="Hutchinson M.I."/>
            <person name="Powell A.J."/>
            <person name="Barry K."/>
            <person name="Miller A.N."/>
            <person name="Grigoriev I.V."/>
            <person name="Debuchy R."/>
            <person name="Gladieux P."/>
            <person name="Hiltunen Thoren M."/>
            <person name="Johannesson H."/>
        </authorList>
    </citation>
    <scope>NUCLEOTIDE SEQUENCE</scope>
    <source>
        <strain evidence="1">CBS 118394</strain>
    </source>
</reference>
<organism evidence="1 2">
    <name type="scientific">Apodospora peruviana</name>
    <dbReference type="NCBI Taxonomy" id="516989"/>
    <lineage>
        <taxon>Eukaryota</taxon>
        <taxon>Fungi</taxon>
        <taxon>Dikarya</taxon>
        <taxon>Ascomycota</taxon>
        <taxon>Pezizomycotina</taxon>
        <taxon>Sordariomycetes</taxon>
        <taxon>Sordariomycetidae</taxon>
        <taxon>Sordariales</taxon>
        <taxon>Lasiosphaeriaceae</taxon>
        <taxon>Apodospora</taxon>
    </lineage>
</organism>
<gene>
    <name evidence="1" type="ORF">B0H66DRAFT_92996</name>
</gene>
<reference evidence="1" key="2">
    <citation type="submission" date="2023-06" db="EMBL/GenBank/DDBJ databases">
        <authorList>
            <consortium name="Lawrence Berkeley National Laboratory"/>
            <person name="Haridas S."/>
            <person name="Hensen N."/>
            <person name="Bonometti L."/>
            <person name="Westerberg I."/>
            <person name="Brannstrom I.O."/>
            <person name="Guillou S."/>
            <person name="Cros-Aarteil S."/>
            <person name="Calhoun S."/>
            <person name="Kuo A."/>
            <person name="Mondo S."/>
            <person name="Pangilinan J."/>
            <person name="Riley R."/>
            <person name="Labutti K."/>
            <person name="Andreopoulos B."/>
            <person name="Lipzen A."/>
            <person name="Chen C."/>
            <person name="Yanf M."/>
            <person name="Daum C."/>
            <person name="Ng V."/>
            <person name="Clum A."/>
            <person name="Steindorff A."/>
            <person name="Ohm R."/>
            <person name="Martin F."/>
            <person name="Silar P."/>
            <person name="Natvig D."/>
            <person name="Lalanne C."/>
            <person name="Gautier V."/>
            <person name="Ament-Velasquez S.L."/>
            <person name="Kruys A."/>
            <person name="Hutchinson M.I."/>
            <person name="Powell A.J."/>
            <person name="Barry K."/>
            <person name="Miller A.N."/>
            <person name="Grigoriev I.V."/>
            <person name="Debuchy R."/>
            <person name="Gladieux P."/>
            <person name="Thoren M.H."/>
            <person name="Johannesson H."/>
        </authorList>
    </citation>
    <scope>NUCLEOTIDE SEQUENCE</scope>
    <source>
        <strain evidence="1">CBS 118394</strain>
    </source>
</reference>
<comment type="caution">
    <text evidence="1">The sequence shown here is derived from an EMBL/GenBank/DDBJ whole genome shotgun (WGS) entry which is preliminary data.</text>
</comment>
<sequence>MMQKRKLIPSSAGLSSLYPFLLGFSHPGSRISVTITLLGETKQMDIRPRRRQMQRLKFSLGEVPRSGVVNLFLYIAPHSFVSHSAFSASERKSRFSWRTTPLSALAVQSFLCRFFLLSKITSVSMVCSFVEVAGARCSQPPWSQPPNLRLK</sequence>
<evidence type="ECO:0000313" key="1">
    <source>
        <dbReference type="EMBL" id="KAK3331216.1"/>
    </source>
</evidence>
<accession>A0AAE0MG16</accession>
<protein>
    <submittedName>
        <fullName evidence="1">Uncharacterized protein</fullName>
    </submittedName>
</protein>
<evidence type="ECO:0000313" key="2">
    <source>
        <dbReference type="Proteomes" id="UP001283341"/>
    </source>
</evidence>